<keyword evidence="1" id="KW-0472">Membrane</keyword>
<feature type="chain" id="PRO_5009533853" evidence="2">
    <location>
        <begin position="28"/>
        <end position="210"/>
    </location>
</feature>
<accession>A0A1F7YZT7</accession>
<name>A0A1F7YZT7_9BACT</name>
<dbReference type="EMBL" id="MGGP01000013">
    <property type="protein sequence ID" value="OGM32704.1"/>
    <property type="molecule type" value="Genomic_DNA"/>
</dbReference>
<evidence type="ECO:0000313" key="3">
    <source>
        <dbReference type="EMBL" id="OGM32704.1"/>
    </source>
</evidence>
<evidence type="ECO:0000256" key="1">
    <source>
        <dbReference type="SAM" id="Phobius"/>
    </source>
</evidence>
<feature type="transmembrane region" description="Helical" evidence="1">
    <location>
        <begin position="142"/>
        <end position="161"/>
    </location>
</feature>
<protein>
    <submittedName>
        <fullName evidence="3">Uncharacterized protein</fullName>
    </submittedName>
</protein>
<feature type="signal peptide" evidence="2">
    <location>
        <begin position="1"/>
        <end position="27"/>
    </location>
</feature>
<evidence type="ECO:0000256" key="2">
    <source>
        <dbReference type="SAM" id="SignalP"/>
    </source>
</evidence>
<keyword evidence="1" id="KW-1133">Transmembrane helix</keyword>
<organism evidence="3 4">
    <name type="scientific">Candidatus Woesebacteria bacterium RIFCSPHIGHO2_01_FULL_44_21</name>
    <dbReference type="NCBI Taxonomy" id="1802503"/>
    <lineage>
        <taxon>Bacteria</taxon>
        <taxon>Candidatus Woeseibacteriota</taxon>
    </lineage>
</organism>
<keyword evidence="1" id="KW-0812">Transmembrane</keyword>
<gene>
    <name evidence="3" type="ORF">A2803_01465</name>
</gene>
<sequence>MKSLGKLTFIVFVSLATFLLNADSAYAVCGIREQSGQCIRNSEPISGAITCTGTSTICCSPASDCPQPPQPGPGEVGGPCITGVAGIQCNEGNRCVNDVCTPDTGPPVNTAEEVQCDDRPGTVSTAIGCVDFNDINQTGRFFLGWGLGIAGGVALLLISLAGFRIATSQGNPQRLQGGQELLLSAIGGLLMIILSVYLLRFIGVDLLGIF</sequence>
<feature type="transmembrane region" description="Helical" evidence="1">
    <location>
        <begin position="181"/>
        <end position="202"/>
    </location>
</feature>
<reference evidence="3 4" key="1">
    <citation type="journal article" date="2016" name="Nat. Commun.">
        <title>Thousands of microbial genomes shed light on interconnected biogeochemical processes in an aquifer system.</title>
        <authorList>
            <person name="Anantharaman K."/>
            <person name="Brown C.T."/>
            <person name="Hug L.A."/>
            <person name="Sharon I."/>
            <person name="Castelle C.J."/>
            <person name="Probst A.J."/>
            <person name="Thomas B.C."/>
            <person name="Singh A."/>
            <person name="Wilkins M.J."/>
            <person name="Karaoz U."/>
            <person name="Brodie E.L."/>
            <person name="Williams K.H."/>
            <person name="Hubbard S.S."/>
            <person name="Banfield J.F."/>
        </authorList>
    </citation>
    <scope>NUCLEOTIDE SEQUENCE [LARGE SCALE GENOMIC DNA]</scope>
</reference>
<evidence type="ECO:0000313" key="4">
    <source>
        <dbReference type="Proteomes" id="UP000178870"/>
    </source>
</evidence>
<comment type="caution">
    <text evidence="3">The sequence shown here is derived from an EMBL/GenBank/DDBJ whole genome shotgun (WGS) entry which is preliminary data.</text>
</comment>
<dbReference type="AlphaFoldDB" id="A0A1F7YZT7"/>
<keyword evidence="2" id="KW-0732">Signal</keyword>
<proteinExistence type="predicted"/>
<dbReference type="Proteomes" id="UP000178870">
    <property type="component" value="Unassembled WGS sequence"/>
</dbReference>